<dbReference type="PANTHER" id="PTHR46696">
    <property type="entry name" value="P450, PUTATIVE (EUROFUNG)-RELATED"/>
    <property type="match status" value="1"/>
</dbReference>
<proteinExistence type="inferred from homology"/>
<dbReference type="InterPro" id="IPR029057">
    <property type="entry name" value="PRTase-like"/>
</dbReference>
<evidence type="ECO:0000313" key="3">
    <source>
        <dbReference type="Proteomes" id="UP001156398"/>
    </source>
</evidence>
<dbReference type="Proteomes" id="UP001156398">
    <property type="component" value="Unassembled WGS sequence"/>
</dbReference>
<keyword evidence="3" id="KW-1185">Reference proteome</keyword>
<dbReference type="PRINTS" id="PR00359">
    <property type="entry name" value="BP450"/>
</dbReference>
<dbReference type="SUPFAM" id="SSF53271">
    <property type="entry name" value="PRTase-like"/>
    <property type="match status" value="1"/>
</dbReference>
<comment type="caution">
    <text evidence="2">The sequence shown here is derived from an EMBL/GenBank/DDBJ whole genome shotgun (WGS) entry which is preliminary data.</text>
</comment>
<dbReference type="CDD" id="cd11033">
    <property type="entry name" value="CYP142-like"/>
    <property type="match status" value="1"/>
</dbReference>
<dbReference type="PANTHER" id="PTHR46696:SF4">
    <property type="entry name" value="BIOTIN BIOSYNTHESIS CYTOCHROME P450"/>
    <property type="match status" value="1"/>
</dbReference>
<dbReference type="InterPro" id="IPR001128">
    <property type="entry name" value="Cyt_P450"/>
</dbReference>
<sequence length="698" mass="76200">MTVDLSDPIFYQESDPGPVWARLRAEQPVHRNVRANGEYFWAVMNHRLCTEMLTDPAVYSSENGMRLDSDPRVLAAAAGRMLNVTDPPRHDKMRKVISAAFTRRMVDRLEATMRRTAAAAIDEAIEEGECEFTTVAQKLPVSVICDMMGVPQEDWGFMVERTRFAWSSTALDKAEEARKVQAHTEILIYFQELAERRRADPQDDLMSALVHGEIDGARLSEQEVFYNCDALISGGNETTRHATVGGLLAFVDNPGQWQTLRDEPSLMESAIQEVVRYTTPVMHALRTATTDVELGGERISAGDHVVAWLPSANRDEEVFADPDRFLIDRSPNRHLGFIQGNHYCIGSALAKLELTVMFDELQRRVEVAELTGPVRRLRSNLLWGFDSLPVRLLPRKHGTGARATTSAASAMRCPVDHTPATTARRLHRAELSPQARRTVEDYEGRYRTSFDHLLHFDPQVLRTLHGSAQGSGDLPSSVRVASATNPEAAERMAVVTAVANLPQQQDADRERYLQALLDIYGLLPVQVATAAAVPGTTVLAPEREGRILADLLGVTPHPDRWAPQVKRMPVDGGLLVGVDALPSAGADRLVVVDGVVASGVTLMATLQLVANPGATVDVFTCHATAEGARALTRYAEHLGLSLTLHVGHVSGMLNEKFYSVEPDAPATLVLGDIGDTISPVAATTGARPAAPDPASEPA</sequence>
<comment type="similarity">
    <text evidence="1">Belongs to the cytochrome P450 family.</text>
</comment>
<gene>
    <name evidence="2" type="ORF">POF43_020140</name>
</gene>
<dbReference type="InterPro" id="IPR036396">
    <property type="entry name" value="Cyt_P450_sf"/>
</dbReference>
<protein>
    <submittedName>
        <fullName evidence="2">Cytochrome P450</fullName>
    </submittedName>
</protein>
<reference evidence="2 3" key="1">
    <citation type="submission" date="2023-05" db="EMBL/GenBank/DDBJ databases">
        <title>Streptantibioticus silvisoli sp. nov., acidotolerant actinomycetes 1 from pine litter.</title>
        <authorList>
            <person name="Swiecimska M."/>
            <person name="Golinska P."/>
            <person name="Sangal V."/>
            <person name="Wachnowicz B."/>
            <person name="Goodfellow M."/>
        </authorList>
    </citation>
    <scope>NUCLEOTIDE SEQUENCE [LARGE SCALE GENOMIC DNA]</scope>
    <source>
        <strain evidence="2 3">SL54</strain>
    </source>
</reference>
<dbReference type="Pfam" id="PF00067">
    <property type="entry name" value="p450"/>
    <property type="match status" value="1"/>
</dbReference>
<dbReference type="EMBL" id="JAAGKO020000029">
    <property type="protein sequence ID" value="MDI5965004.1"/>
    <property type="molecule type" value="Genomic_DNA"/>
</dbReference>
<dbReference type="InterPro" id="IPR002397">
    <property type="entry name" value="Cyt_P450_B"/>
</dbReference>
<organism evidence="2 3">
    <name type="scientific">Streptantibioticus silvisoli</name>
    <dbReference type="NCBI Taxonomy" id="2705255"/>
    <lineage>
        <taxon>Bacteria</taxon>
        <taxon>Bacillati</taxon>
        <taxon>Actinomycetota</taxon>
        <taxon>Actinomycetes</taxon>
        <taxon>Kitasatosporales</taxon>
        <taxon>Streptomycetaceae</taxon>
        <taxon>Streptantibioticus</taxon>
    </lineage>
</organism>
<name>A0ABT6W2U5_9ACTN</name>
<dbReference type="RefSeq" id="WP_282704686.1">
    <property type="nucleotide sequence ID" value="NZ_JAAGKO020000029.1"/>
</dbReference>
<dbReference type="Gene3D" id="1.10.630.10">
    <property type="entry name" value="Cytochrome P450"/>
    <property type="match status" value="1"/>
</dbReference>
<evidence type="ECO:0000313" key="2">
    <source>
        <dbReference type="EMBL" id="MDI5965004.1"/>
    </source>
</evidence>
<accession>A0ABT6W2U5</accession>
<evidence type="ECO:0000256" key="1">
    <source>
        <dbReference type="ARBA" id="ARBA00010617"/>
    </source>
</evidence>
<dbReference type="SUPFAM" id="SSF48264">
    <property type="entry name" value="Cytochrome P450"/>
    <property type="match status" value="1"/>
</dbReference>